<keyword evidence="2" id="KW-1185">Reference proteome</keyword>
<comment type="caution">
    <text evidence="1">The sequence shown here is derived from an EMBL/GenBank/DDBJ whole genome shotgun (WGS) entry which is preliminary data.</text>
</comment>
<dbReference type="Proteomes" id="UP001497700">
    <property type="component" value="Unassembled WGS sequence"/>
</dbReference>
<accession>A0ACB9YTA3</accession>
<protein>
    <submittedName>
        <fullName evidence="1">Uncharacterized protein</fullName>
    </submittedName>
</protein>
<gene>
    <name evidence="1" type="ORF">F4820DRAFT_41876</name>
</gene>
<evidence type="ECO:0000313" key="1">
    <source>
        <dbReference type="EMBL" id="KAI4861950.1"/>
    </source>
</evidence>
<organism evidence="1 2">
    <name type="scientific">Hypoxylon rubiginosum</name>
    <dbReference type="NCBI Taxonomy" id="110542"/>
    <lineage>
        <taxon>Eukaryota</taxon>
        <taxon>Fungi</taxon>
        <taxon>Dikarya</taxon>
        <taxon>Ascomycota</taxon>
        <taxon>Pezizomycotina</taxon>
        <taxon>Sordariomycetes</taxon>
        <taxon>Xylariomycetidae</taxon>
        <taxon>Xylariales</taxon>
        <taxon>Hypoxylaceae</taxon>
        <taxon>Hypoxylon</taxon>
    </lineage>
</organism>
<sequence>MDSSIEMQMSSCSLHDQAPDTLRLTDPTSEESANKTIKKYLLAESAEFRELNKLREQGWNNPDGDTFFQNQRQTADKADNRTASRFYDLMNKIGEELHRVTDAFGIRQQSKSTQPKILDMCMAPGGFLATALRKNPSARALAFSLPISNGGHKVLLPAASNVEKRFLDVTMMAEDMGSKEIPDNHPEAGRFLPQQFKPGQLFDLVLCDGQVLRTHERAPYREKREARRLTTTQLALGMEHLRPGGTMVVLLHKLERYDTANLLRTFSKISSVRSFKPERGHRIRSSFYMVATNVQSQHPDAIQAVEAWKSAWKVATFGTDGDYEQSIRVGGEDVGEMLAEFGADLVNMGRQAWRVQADALTRAPFIRN</sequence>
<name>A0ACB9YTA3_9PEZI</name>
<proteinExistence type="predicted"/>
<evidence type="ECO:0000313" key="2">
    <source>
        <dbReference type="Proteomes" id="UP001497700"/>
    </source>
</evidence>
<reference evidence="1 2" key="1">
    <citation type="journal article" date="2022" name="New Phytol.">
        <title>Ecological generalism drives hyperdiversity of secondary metabolite gene clusters in xylarialean endophytes.</title>
        <authorList>
            <person name="Franco M.E.E."/>
            <person name="Wisecaver J.H."/>
            <person name="Arnold A.E."/>
            <person name="Ju Y.M."/>
            <person name="Slot J.C."/>
            <person name="Ahrendt S."/>
            <person name="Moore L.P."/>
            <person name="Eastman K.E."/>
            <person name="Scott K."/>
            <person name="Konkel Z."/>
            <person name="Mondo S.J."/>
            <person name="Kuo A."/>
            <person name="Hayes R.D."/>
            <person name="Haridas S."/>
            <person name="Andreopoulos B."/>
            <person name="Riley R."/>
            <person name="LaButti K."/>
            <person name="Pangilinan J."/>
            <person name="Lipzen A."/>
            <person name="Amirebrahimi M."/>
            <person name="Yan J."/>
            <person name="Adam C."/>
            <person name="Keymanesh K."/>
            <person name="Ng V."/>
            <person name="Louie K."/>
            <person name="Northen T."/>
            <person name="Drula E."/>
            <person name="Henrissat B."/>
            <person name="Hsieh H.M."/>
            <person name="Youens-Clark K."/>
            <person name="Lutzoni F."/>
            <person name="Miadlikowska J."/>
            <person name="Eastwood D.C."/>
            <person name="Hamelin R.C."/>
            <person name="Grigoriev I.V."/>
            <person name="U'Ren J.M."/>
        </authorList>
    </citation>
    <scope>NUCLEOTIDE SEQUENCE [LARGE SCALE GENOMIC DNA]</scope>
    <source>
        <strain evidence="1 2">CBS 119005</strain>
    </source>
</reference>
<dbReference type="EMBL" id="MU393538">
    <property type="protein sequence ID" value="KAI4861950.1"/>
    <property type="molecule type" value="Genomic_DNA"/>
</dbReference>